<keyword evidence="1" id="KW-0472">Membrane</keyword>
<dbReference type="Proteomes" id="UP000245910">
    <property type="component" value="Chromosome I"/>
</dbReference>
<protein>
    <submittedName>
        <fullName evidence="2">Uncharacterized protein</fullName>
    </submittedName>
</protein>
<sequence>MDRALDSDEPPADGSHIGGELPYILAGLGAVWLVSMGLMAINSFLNQRRQHMEARRDIERLQVVQGDRVTLETLDSTSPAENYKFPQSSELHPSLQLHTLHTLELCMSTINNASTVGSKAVISLVRYASQYMLNGKEAQQHHEAPV</sequence>
<keyword evidence="3" id="KW-1185">Reference proteome</keyword>
<dbReference type="EMBL" id="LN649229">
    <property type="protein sequence ID" value="CEI67835.1"/>
    <property type="molecule type" value="Genomic_DNA"/>
</dbReference>
<evidence type="ECO:0000313" key="2">
    <source>
        <dbReference type="EMBL" id="CEI67835.1"/>
    </source>
</evidence>
<keyword evidence="1" id="KW-1133">Transmembrane helix</keyword>
<evidence type="ECO:0000256" key="1">
    <source>
        <dbReference type="SAM" id="Phobius"/>
    </source>
</evidence>
<accession>A0A2L2U1C9</accession>
<organism evidence="2 3">
    <name type="scientific">Fusarium venenatum</name>
    <dbReference type="NCBI Taxonomy" id="56646"/>
    <lineage>
        <taxon>Eukaryota</taxon>
        <taxon>Fungi</taxon>
        <taxon>Dikarya</taxon>
        <taxon>Ascomycota</taxon>
        <taxon>Pezizomycotina</taxon>
        <taxon>Sordariomycetes</taxon>
        <taxon>Hypocreomycetidae</taxon>
        <taxon>Hypocreales</taxon>
        <taxon>Nectriaceae</taxon>
        <taxon>Fusarium</taxon>
    </lineage>
</organism>
<dbReference type="AlphaFoldDB" id="A0A2L2U1C9"/>
<proteinExistence type="predicted"/>
<feature type="transmembrane region" description="Helical" evidence="1">
    <location>
        <begin position="23"/>
        <end position="45"/>
    </location>
</feature>
<evidence type="ECO:0000313" key="3">
    <source>
        <dbReference type="Proteomes" id="UP000245910"/>
    </source>
</evidence>
<keyword evidence="1" id="KW-0812">Transmembrane</keyword>
<name>A0A2L2U1C9_9HYPO</name>
<reference evidence="3" key="1">
    <citation type="submission" date="2014-10" db="EMBL/GenBank/DDBJ databases">
        <authorList>
            <person name="King R."/>
        </authorList>
    </citation>
    <scope>NUCLEOTIDE SEQUENCE [LARGE SCALE GENOMIC DNA]</scope>
    <source>
        <strain evidence="3">A3/5</strain>
    </source>
</reference>